<comment type="caution">
    <text evidence="2">The sequence shown here is derived from an EMBL/GenBank/DDBJ whole genome shotgun (WGS) entry which is preliminary data.</text>
</comment>
<gene>
    <name evidence="2" type="ORF">CARN3_0525</name>
</gene>
<sequence>MLAGLCDASTGVLLLIAPAWTLRLMDIARPPEPLVFASYIGVFVFAVGLSYLWSLAFWPLSARTAQLWQAQWTVTALVRSLVAVFVSVQVMTGALEPRWISVAGTDAVFALIQWMGLGKQWLSMDMSASDLRRESNRERG</sequence>
<dbReference type="EMBL" id="CABN01000033">
    <property type="protein sequence ID" value="CBH99587.1"/>
    <property type="molecule type" value="Genomic_DNA"/>
</dbReference>
<reference evidence="2" key="1">
    <citation type="submission" date="2009-10" db="EMBL/GenBank/DDBJ databases">
        <title>Diversity of trophic interactions inside an arsenic-rich microbial ecosystem.</title>
        <authorList>
            <person name="Bertin P.N."/>
            <person name="Heinrich-Salmeron A."/>
            <person name="Pelletier E."/>
            <person name="Goulhen-Chollet F."/>
            <person name="Arsene-Ploetze F."/>
            <person name="Gallien S."/>
            <person name="Calteau A."/>
            <person name="Vallenet D."/>
            <person name="Casiot C."/>
            <person name="Chane-Woon-Ming B."/>
            <person name="Giloteaux L."/>
            <person name="Barakat M."/>
            <person name="Bonnefoy V."/>
            <person name="Bruneel O."/>
            <person name="Chandler M."/>
            <person name="Cleiss J."/>
            <person name="Duran R."/>
            <person name="Elbaz-Poulichet F."/>
            <person name="Fonknechten N."/>
            <person name="Lauga B."/>
            <person name="Mornico D."/>
            <person name="Ortet P."/>
            <person name="Schaeffer C."/>
            <person name="Siguier P."/>
            <person name="Alexander Thil Smith A."/>
            <person name="Van Dorsselaer A."/>
            <person name="Weissenbach J."/>
            <person name="Medigue C."/>
            <person name="Le Paslier D."/>
        </authorList>
    </citation>
    <scope>NUCLEOTIDE SEQUENCE</scope>
</reference>
<feature type="transmembrane region" description="Helical" evidence="1">
    <location>
        <begin position="37"/>
        <end position="60"/>
    </location>
</feature>
<evidence type="ECO:0000313" key="2">
    <source>
        <dbReference type="EMBL" id="CBH99587.1"/>
    </source>
</evidence>
<name>E6PXC8_9ZZZZ</name>
<keyword evidence="1" id="KW-0472">Membrane</keyword>
<keyword evidence="1" id="KW-0812">Transmembrane</keyword>
<accession>E6PXC8</accession>
<keyword evidence="1" id="KW-1133">Transmembrane helix</keyword>
<evidence type="ECO:0000256" key="1">
    <source>
        <dbReference type="SAM" id="Phobius"/>
    </source>
</evidence>
<protein>
    <submittedName>
        <fullName evidence="2">Uncharacterized protein</fullName>
    </submittedName>
</protein>
<organism evidence="2">
    <name type="scientific">mine drainage metagenome</name>
    <dbReference type="NCBI Taxonomy" id="410659"/>
    <lineage>
        <taxon>unclassified sequences</taxon>
        <taxon>metagenomes</taxon>
        <taxon>ecological metagenomes</taxon>
    </lineage>
</organism>
<proteinExistence type="predicted"/>
<dbReference type="AlphaFoldDB" id="E6PXC8"/>